<comment type="caution">
    <text evidence="3">The sequence shown here is derived from an EMBL/GenBank/DDBJ whole genome shotgun (WGS) entry which is preliminary data.</text>
</comment>
<keyword evidence="4" id="KW-1185">Reference proteome</keyword>
<gene>
    <name evidence="3" type="primary">oatA_2</name>
    <name evidence="3" type="ORF">SB6411_01859</name>
</gene>
<evidence type="ECO:0000313" key="3">
    <source>
        <dbReference type="EMBL" id="VUS60430.1"/>
    </source>
</evidence>
<feature type="transmembrane region" description="Helical" evidence="1">
    <location>
        <begin position="141"/>
        <end position="162"/>
    </location>
</feature>
<dbReference type="InterPro" id="IPR043968">
    <property type="entry name" value="SGNH"/>
</dbReference>
<dbReference type="Proteomes" id="UP000317652">
    <property type="component" value="Unassembled WGS sequence"/>
</dbReference>
<dbReference type="EMBL" id="CABGGS010000023">
    <property type="protein sequence ID" value="VUS60430.1"/>
    <property type="molecule type" value="Genomic_DNA"/>
</dbReference>
<accession>A0ABY6VKK6</accession>
<keyword evidence="1" id="KW-0812">Transmembrane</keyword>
<dbReference type="InterPro" id="IPR050879">
    <property type="entry name" value="Acyltransferase_3"/>
</dbReference>
<feature type="domain" description="SGNH" evidence="2">
    <location>
        <begin position="230"/>
        <end position="443"/>
    </location>
</feature>
<proteinExistence type="predicted"/>
<keyword evidence="1" id="KW-1133">Transmembrane helix</keyword>
<sequence length="456" mass="51789">MLKGIILATALISFTLCVFLTKQHTSFSFYMLPTRYWELCFGSLAAVGFIKKPQSIIFAEFLSFFGVVLILFSIFTFSSSTIFPGYMALIPVLGATLIIVNAEDTFVGKLLSTKPFVFVGLISYSLYLWHWPLIVFSRDKYIVDIMLSKELIVLLSFIMAWLSTKYVESPFRNRINYDQRKIYKYSSGMYLIAFLAALIIWPLNGWPDRLSDDKLKILSAVDDISPVRNDCHFNDGLPAYNRYCKLSQGLTNNHADAKVLVWGDSHGAEIAYSLSKEINLYAVTYSACPPALGYQASGRLNCSSHNNNVINFIKENKDIRTVILAANYNLYNDARSSNGFTAEFASTIERLRELGRNVLVLDQVPSPGVDVPHFLINSTKIRNEKFEYNNDVFREIKISPGVKIFRYQDYMCNNNMCNMIFEGIPISFDDNHLSLHVSMKMAKYIVEDINSMAATN</sequence>
<dbReference type="PANTHER" id="PTHR23028">
    <property type="entry name" value="ACETYLTRANSFERASE"/>
    <property type="match status" value="1"/>
</dbReference>
<feature type="transmembrane region" description="Helical" evidence="1">
    <location>
        <begin position="182"/>
        <end position="203"/>
    </location>
</feature>
<evidence type="ECO:0000259" key="2">
    <source>
        <dbReference type="Pfam" id="PF19040"/>
    </source>
</evidence>
<protein>
    <submittedName>
        <fullName evidence="3">O-acetyltransferase OatA</fullName>
    </submittedName>
</protein>
<feature type="transmembrane region" description="Helical" evidence="1">
    <location>
        <begin position="83"/>
        <end position="103"/>
    </location>
</feature>
<name>A0ABY6VKK6_9ENTR</name>
<feature type="transmembrane region" description="Helical" evidence="1">
    <location>
        <begin position="57"/>
        <end position="77"/>
    </location>
</feature>
<organism evidence="3 4">
    <name type="scientific">Klebsiella spallanzanii</name>
    <dbReference type="NCBI Taxonomy" id="2587528"/>
    <lineage>
        <taxon>Bacteria</taxon>
        <taxon>Pseudomonadati</taxon>
        <taxon>Pseudomonadota</taxon>
        <taxon>Gammaproteobacteria</taxon>
        <taxon>Enterobacterales</taxon>
        <taxon>Enterobacteriaceae</taxon>
        <taxon>Klebsiella/Raoultella group</taxon>
        <taxon>Klebsiella</taxon>
    </lineage>
</organism>
<dbReference type="Pfam" id="PF19040">
    <property type="entry name" value="SGNH"/>
    <property type="match status" value="1"/>
</dbReference>
<keyword evidence="1" id="KW-0472">Membrane</keyword>
<evidence type="ECO:0000313" key="4">
    <source>
        <dbReference type="Proteomes" id="UP000317652"/>
    </source>
</evidence>
<dbReference type="PANTHER" id="PTHR23028:SF53">
    <property type="entry name" value="ACYL_TRANSF_3 DOMAIN-CONTAINING PROTEIN"/>
    <property type="match status" value="1"/>
</dbReference>
<evidence type="ECO:0000256" key="1">
    <source>
        <dbReference type="SAM" id="Phobius"/>
    </source>
</evidence>
<reference evidence="3 4" key="1">
    <citation type="submission" date="2019-07" db="EMBL/GenBank/DDBJ databases">
        <authorList>
            <person name="Brisse S."/>
            <person name="Rodrigues C."/>
            <person name="Thorpe H."/>
        </authorList>
    </citation>
    <scope>NUCLEOTIDE SEQUENCE [LARGE SCALE GENOMIC DNA]</scope>
    <source>
        <strain evidence="3">SB6411</strain>
    </source>
</reference>
<feature type="transmembrane region" description="Helical" evidence="1">
    <location>
        <begin position="115"/>
        <end position="135"/>
    </location>
</feature>